<comment type="similarity">
    <text evidence="1">Belongs to the 'phage' integrase family.</text>
</comment>
<organism evidence="4 5">
    <name type="scientific">Trinickia terrae</name>
    <dbReference type="NCBI Taxonomy" id="2571161"/>
    <lineage>
        <taxon>Bacteria</taxon>
        <taxon>Pseudomonadati</taxon>
        <taxon>Pseudomonadota</taxon>
        <taxon>Betaproteobacteria</taxon>
        <taxon>Burkholderiales</taxon>
        <taxon>Burkholderiaceae</taxon>
        <taxon>Trinickia</taxon>
    </lineage>
</organism>
<dbReference type="OrthoDB" id="9775880at2"/>
<comment type="caution">
    <text evidence="4">The sequence shown here is derived from an EMBL/GenBank/DDBJ whole genome shotgun (WGS) entry which is preliminary data.</text>
</comment>
<evidence type="ECO:0000313" key="5">
    <source>
        <dbReference type="Proteomes" id="UP000305539"/>
    </source>
</evidence>
<dbReference type="PANTHER" id="PTHR30629:SF2">
    <property type="entry name" value="PROPHAGE INTEGRASE INTS-RELATED"/>
    <property type="match status" value="1"/>
</dbReference>
<dbReference type="RefSeq" id="WP_136893403.1">
    <property type="nucleotide sequence ID" value="NZ_SWJE01000004.1"/>
</dbReference>
<dbReference type="InterPro" id="IPR050808">
    <property type="entry name" value="Phage_Integrase"/>
</dbReference>
<keyword evidence="5" id="KW-1185">Reference proteome</keyword>
<protein>
    <submittedName>
        <fullName evidence="4">DUF4102 domain-containing protein</fullName>
    </submittedName>
</protein>
<sequence>MATTSGGIGDFCGYAESRCQPMPKRVAPKSEVVFRVAKPRERPHLLADGNGLALRVWPDGSKTWLLRSRRPSTGKENFLSLGPLPRGCARRGTQICRDRAQLIREGTNPVEHRRAETAARKRAAEGAFHLVS</sequence>
<name>A0A4U1I9C0_9BURK</name>
<dbReference type="Gene3D" id="3.30.160.390">
    <property type="entry name" value="Integrase, DNA-binding domain"/>
    <property type="match status" value="1"/>
</dbReference>
<dbReference type="InterPro" id="IPR025166">
    <property type="entry name" value="Integrase_DNA_bind_dom"/>
</dbReference>
<dbReference type="AlphaFoldDB" id="A0A4U1I9C0"/>
<evidence type="ECO:0000313" key="4">
    <source>
        <dbReference type="EMBL" id="TKC90073.1"/>
    </source>
</evidence>
<evidence type="ECO:0000256" key="2">
    <source>
        <dbReference type="ARBA" id="ARBA00022908"/>
    </source>
</evidence>
<dbReference type="PANTHER" id="PTHR30629">
    <property type="entry name" value="PROPHAGE INTEGRASE"/>
    <property type="match status" value="1"/>
</dbReference>
<keyword evidence="2" id="KW-0229">DNA integration</keyword>
<dbReference type="EMBL" id="SWJE01000004">
    <property type="protein sequence ID" value="TKC90073.1"/>
    <property type="molecule type" value="Genomic_DNA"/>
</dbReference>
<evidence type="ECO:0000259" key="3">
    <source>
        <dbReference type="Pfam" id="PF13356"/>
    </source>
</evidence>
<evidence type="ECO:0000256" key="1">
    <source>
        <dbReference type="ARBA" id="ARBA00008857"/>
    </source>
</evidence>
<proteinExistence type="inferred from homology"/>
<feature type="domain" description="Integrase DNA-binding" evidence="3">
    <location>
        <begin position="37"/>
        <end position="116"/>
    </location>
</feature>
<reference evidence="4 5" key="1">
    <citation type="submission" date="2019-04" db="EMBL/GenBank/DDBJ databases">
        <title>Trinickia sp. 7GSK02, isolated from subtropical forest soil.</title>
        <authorList>
            <person name="Gao Z.-H."/>
            <person name="Qiu L.-H."/>
        </authorList>
    </citation>
    <scope>NUCLEOTIDE SEQUENCE [LARGE SCALE GENOMIC DNA]</scope>
    <source>
        <strain evidence="4 5">7GSK02</strain>
    </source>
</reference>
<dbReference type="Proteomes" id="UP000305539">
    <property type="component" value="Unassembled WGS sequence"/>
</dbReference>
<dbReference type="InterPro" id="IPR038488">
    <property type="entry name" value="Integrase_DNA-bd_sf"/>
</dbReference>
<dbReference type="Pfam" id="PF13356">
    <property type="entry name" value="Arm-DNA-bind_3"/>
    <property type="match status" value="1"/>
</dbReference>
<gene>
    <name evidence="4" type="ORF">FAZ69_07915</name>
</gene>
<accession>A0A4U1I9C0</accession>
<dbReference type="GO" id="GO:0015074">
    <property type="term" value="P:DNA integration"/>
    <property type="evidence" value="ECO:0007669"/>
    <property type="project" value="UniProtKB-KW"/>
</dbReference>